<proteinExistence type="inferred from homology"/>
<evidence type="ECO:0000256" key="2">
    <source>
        <dbReference type="SAM" id="MobiDB-lite"/>
    </source>
</evidence>
<evidence type="ECO:0000256" key="3">
    <source>
        <dbReference type="SAM" id="Phobius"/>
    </source>
</evidence>
<evidence type="ECO:0000313" key="5">
    <source>
        <dbReference type="Proteomes" id="UP000230066"/>
    </source>
</evidence>
<name>A0A4E0RI06_FASHE</name>
<dbReference type="InterPro" id="IPR006461">
    <property type="entry name" value="PLAC_motif_containing"/>
</dbReference>
<keyword evidence="3" id="KW-0472">Membrane</keyword>
<dbReference type="PANTHER" id="PTHR15907">
    <property type="entry name" value="DUF614 FAMILY PROTEIN-RELATED"/>
    <property type="match status" value="1"/>
</dbReference>
<dbReference type="NCBIfam" id="TIGR01571">
    <property type="entry name" value="A_thal_Cys_rich"/>
    <property type="match status" value="1"/>
</dbReference>
<evidence type="ECO:0000313" key="4">
    <source>
        <dbReference type="EMBL" id="THD25664.1"/>
    </source>
</evidence>
<evidence type="ECO:0000256" key="1">
    <source>
        <dbReference type="ARBA" id="ARBA00009024"/>
    </source>
</evidence>
<evidence type="ECO:0008006" key="6">
    <source>
        <dbReference type="Google" id="ProtNLM"/>
    </source>
</evidence>
<dbReference type="AlphaFoldDB" id="A0A4E0RI06"/>
<keyword evidence="5" id="KW-1185">Reference proteome</keyword>
<protein>
    <recommendedName>
        <fullName evidence="6">PLAC8 family protein</fullName>
    </recommendedName>
</protein>
<reference evidence="4" key="1">
    <citation type="submission" date="2019-03" db="EMBL/GenBank/DDBJ databases">
        <title>Improved annotation for the trematode Fasciola hepatica.</title>
        <authorList>
            <person name="Choi Y.-J."/>
            <person name="Martin J."/>
            <person name="Mitreva M."/>
        </authorList>
    </citation>
    <scope>NUCLEOTIDE SEQUENCE [LARGE SCALE GENOMIC DNA]</scope>
</reference>
<keyword evidence="3" id="KW-0812">Transmembrane</keyword>
<accession>A0A4E0RI06</accession>
<feature type="transmembrane region" description="Helical" evidence="3">
    <location>
        <begin position="63"/>
        <end position="87"/>
    </location>
</feature>
<comment type="caution">
    <text evidence="4">The sequence shown here is derived from an EMBL/GenBank/DDBJ whole genome shotgun (WGS) entry which is preliminary data.</text>
</comment>
<organism evidence="4 5">
    <name type="scientific">Fasciola hepatica</name>
    <name type="common">Liver fluke</name>
    <dbReference type="NCBI Taxonomy" id="6192"/>
    <lineage>
        <taxon>Eukaryota</taxon>
        <taxon>Metazoa</taxon>
        <taxon>Spiralia</taxon>
        <taxon>Lophotrochozoa</taxon>
        <taxon>Platyhelminthes</taxon>
        <taxon>Trematoda</taxon>
        <taxon>Digenea</taxon>
        <taxon>Plagiorchiida</taxon>
        <taxon>Echinostomata</taxon>
        <taxon>Echinostomatoidea</taxon>
        <taxon>Fasciolidae</taxon>
        <taxon>Fasciola</taxon>
    </lineage>
</organism>
<dbReference type="Pfam" id="PF04749">
    <property type="entry name" value="PLAC8"/>
    <property type="match status" value="1"/>
</dbReference>
<feature type="transmembrane region" description="Helical" evidence="3">
    <location>
        <begin position="27"/>
        <end position="51"/>
    </location>
</feature>
<sequence length="171" mass="19208">MFLFKKKDKPDPLANWPPKTKKFTHGFFDACLNASGCGTLLFITLCTPCAFEELVQEGGCRRPFSYCGGYCAMYAALVCWFGVIGCLRRRFRVRRDIPGSLCGDCCVALFCPVCTLTQVLQQTRDDYLEKQRLKELGSEAYEAKEEDENENDDEGDDDDDDGDDGDDDDGD</sequence>
<comment type="similarity">
    <text evidence="1">Belongs to the cornifelin family.</text>
</comment>
<keyword evidence="3" id="KW-1133">Transmembrane helix</keyword>
<dbReference type="Proteomes" id="UP000230066">
    <property type="component" value="Unassembled WGS sequence"/>
</dbReference>
<dbReference type="EMBL" id="JXXN02001042">
    <property type="protein sequence ID" value="THD25664.1"/>
    <property type="molecule type" value="Genomic_DNA"/>
</dbReference>
<feature type="region of interest" description="Disordered" evidence="2">
    <location>
        <begin position="137"/>
        <end position="171"/>
    </location>
</feature>
<gene>
    <name evidence="4" type="ORF">D915_003476</name>
</gene>
<feature type="compositionally biased region" description="Acidic residues" evidence="2">
    <location>
        <begin position="144"/>
        <end position="171"/>
    </location>
</feature>